<accession>A0ACB7ECS2</accession>
<evidence type="ECO:0000313" key="2">
    <source>
        <dbReference type="Proteomes" id="UP000805704"/>
    </source>
</evidence>
<gene>
    <name evidence="1" type="primary">LTBP1</name>
    <name evidence="1" type="ORF">GBF38_001897</name>
</gene>
<keyword evidence="2" id="KW-1185">Reference proteome</keyword>
<proteinExistence type="predicted"/>
<sequence length="1335" mass="145144">MAWITRGLFLFSFGLFLWPVCSSAEQPQSSSGFRRLYVVQPGPGPHTYNVGLTTSLGSQVRTRRMGNQAASAPQFSQQQPVVRVSGQEQSQQEQLMKLSGVNVCGGQCCHGWSKAQGSQRCTKPNCIPQCQNGGMCLRPQLCVCKPGSNGKACEQKTVHTHSFPALPGNGPTNRHTSGHTNGHNVVPQRPIPQQVSPNGYASAPAPSSNMGQMKLTVHPAPQLVRPHYIQQHIQQQIRPVAMHPAQSQQYVIKPKYYHTHSTHTQTHVQSQPERPIPLTVGHSPIHVGNHTGRIKVVFTPTICKLTCIGGRCHNNCELGNTTTIISENGHATDTLTAPNFRVVVCHLPCINGGKCSARDKCQCPPSFTGKFCQMPVQNGHQQHQQVSGGYSQTQVHSTHTLPLTYSNGQSPGFSPNIVNIHIKHPPEASVQVHQVSQLDSYHNNGHQLKGPQQGSPSSTSYTYHHTESSQKIQHHGYNIVYPSQHNYQIPHYQPVTSKNMLGRCFQETAGSQCGKALPGLTKQEQCCGTIGTSWGFHKCQKCPKKPSIPLIDCPQGYKRINSSRCQDLDECQLHGVCPNGNCLNTIGSYRCICKPGYVPDPTFTTCISNTPAIQDEKGACFRLVSSGRQCLHPVSAQLSKQLCCCSVGKAWGPRCEKCPPPGTAKFKEICPGGMGYTVLPNPPVNKPVTVYQEPIDLLPPQPLPTPERPVEAFGKAEAIIPEVVERSSPPAPVEILPYNAGQDIAPTQSADVDECLESTSLCFGGRCVNTEGSFLCECPWGFIIDRDGTTCVDIDECTNRTVCASGICINVPGGYNCDSCPNGFFAQGGQCVDIDECQDQQVCTRGHCQNTEGSFVCQCGPGFSVSPAGDRCDDVDECLEARPCEPVGHCVNNMGSYTCTCPQGYRQINGTSCRDVDECADEPELCSPHGECLNTKGSFLCVCESGFTGNHGTPSCDDIDECGLNETLCGPHGFCENRLGSFRCLCDQGYQETQDGQACVDVNECELLSSVCGEAQCVNIDGSFLCVCPSGQDYNAMTAKCEPIPTVERKECYYRLNDENLCESVLTSHVTLQDCCCTLGAGWGDNCEVHPCPVNGTAQFNQMCPSGRGFIPNGELLYGVPTTESYKNINECLDESVCEHSQCLNTDGSYVCYCTHPMVMDPSTKSCVFVSEVSEDYASMCNLPLSEGQRPYGRDALVAGPVHEYEPSPDYSPSSEQQVVLPFYNNEEQPYGAFEGLQAEECGILNGCENGRCVRIQEGFTCDCFDGYTLDLSLMACIDVNECSELNNQMSLCKNAKCINTVGSYQCVCLPGFTASDKPNYCVEEATHQTSIHTQ</sequence>
<comment type="caution">
    <text evidence="1">The sequence shown here is derived from an EMBL/GenBank/DDBJ whole genome shotgun (WGS) entry which is preliminary data.</text>
</comment>
<dbReference type="Proteomes" id="UP000805704">
    <property type="component" value="Chromosome 9"/>
</dbReference>
<reference evidence="1" key="1">
    <citation type="submission" date="2020-04" db="EMBL/GenBank/DDBJ databases">
        <title>A chromosome-scale assembly and high-density genetic map of the yellow drum (Nibea albiflora) genome.</title>
        <authorList>
            <person name="Xu D."/>
            <person name="Zhang W."/>
            <person name="Chen R."/>
            <person name="Tan P."/>
            <person name="Wang L."/>
            <person name="Song H."/>
            <person name="Tian L."/>
            <person name="Zhu Q."/>
            <person name="Wang B."/>
        </authorList>
    </citation>
    <scope>NUCLEOTIDE SEQUENCE</scope>
    <source>
        <strain evidence="1">ZJHYS-2018</strain>
    </source>
</reference>
<organism evidence="1 2">
    <name type="scientific">Nibea albiflora</name>
    <name type="common">Yellow drum</name>
    <name type="synonym">Corvina albiflora</name>
    <dbReference type="NCBI Taxonomy" id="240163"/>
    <lineage>
        <taxon>Eukaryota</taxon>
        <taxon>Metazoa</taxon>
        <taxon>Chordata</taxon>
        <taxon>Craniata</taxon>
        <taxon>Vertebrata</taxon>
        <taxon>Euteleostomi</taxon>
        <taxon>Actinopterygii</taxon>
        <taxon>Neopterygii</taxon>
        <taxon>Teleostei</taxon>
        <taxon>Neoteleostei</taxon>
        <taxon>Acanthomorphata</taxon>
        <taxon>Eupercaria</taxon>
        <taxon>Sciaenidae</taxon>
        <taxon>Nibea</taxon>
    </lineage>
</organism>
<evidence type="ECO:0000313" key="1">
    <source>
        <dbReference type="EMBL" id="KAG7999842.1"/>
    </source>
</evidence>
<protein>
    <submittedName>
        <fullName evidence="1">Latent-transforming growth factor beta-binding protein 1</fullName>
    </submittedName>
</protein>
<dbReference type="EMBL" id="CM024797">
    <property type="protein sequence ID" value="KAG7999842.1"/>
    <property type="molecule type" value="Genomic_DNA"/>
</dbReference>
<name>A0ACB7ECS2_NIBAL</name>